<reference evidence="2" key="3">
    <citation type="submission" date="2025-09" db="UniProtKB">
        <authorList>
            <consortium name="Ensembl"/>
        </authorList>
    </citation>
    <scope>IDENTIFICATION</scope>
</reference>
<reference evidence="2 3" key="1">
    <citation type="submission" date="2019-11" db="EMBL/GenBank/DDBJ databases">
        <title>Strigops habroptila (kakapo) genome, bStrHab1, primary haplotype, v2.</title>
        <authorList>
            <person name="Jarvis E.D."/>
            <person name="Howard J."/>
            <person name="Rhie A."/>
            <person name="Phillippy A."/>
            <person name="Korlach J."/>
            <person name="Digby A."/>
            <person name="Iorns D."/>
            <person name="Eason D."/>
            <person name="Robertson B."/>
            <person name="Raemaekers T."/>
            <person name="Howe K."/>
            <person name="Lewin H."/>
            <person name="Damas J."/>
            <person name="Hastie A."/>
            <person name="Tracey A."/>
            <person name="Chow W."/>
            <person name="Fedrigo O."/>
        </authorList>
    </citation>
    <scope>NUCLEOTIDE SEQUENCE [LARGE SCALE GENOMIC DNA]</scope>
</reference>
<keyword evidence="1" id="KW-0812">Transmembrane</keyword>
<evidence type="ECO:0000313" key="3">
    <source>
        <dbReference type="Proteomes" id="UP000472266"/>
    </source>
</evidence>
<dbReference type="InParanoid" id="A0A672V0P3"/>
<evidence type="ECO:0000313" key="2">
    <source>
        <dbReference type="Ensembl" id="ENSSHBP00005020817.1"/>
    </source>
</evidence>
<dbReference type="Proteomes" id="UP000472266">
    <property type="component" value="Chromosome 2"/>
</dbReference>
<proteinExistence type="predicted"/>
<protein>
    <submittedName>
        <fullName evidence="2">Uncharacterized protein</fullName>
    </submittedName>
</protein>
<keyword evidence="3" id="KW-1185">Reference proteome</keyword>
<organism evidence="2 3">
    <name type="scientific">Strigops habroptila</name>
    <name type="common">Kakapo</name>
    <dbReference type="NCBI Taxonomy" id="2489341"/>
    <lineage>
        <taxon>Eukaryota</taxon>
        <taxon>Metazoa</taxon>
        <taxon>Chordata</taxon>
        <taxon>Craniata</taxon>
        <taxon>Vertebrata</taxon>
        <taxon>Euteleostomi</taxon>
        <taxon>Archelosauria</taxon>
        <taxon>Archosauria</taxon>
        <taxon>Dinosauria</taxon>
        <taxon>Saurischia</taxon>
        <taxon>Theropoda</taxon>
        <taxon>Coelurosauria</taxon>
        <taxon>Aves</taxon>
        <taxon>Neognathae</taxon>
        <taxon>Neoaves</taxon>
        <taxon>Telluraves</taxon>
        <taxon>Australaves</taxon>
        <taxon>Psittaciformes</taxon>
        <taxon>Psittacidae</taxon>
        <taxon>Strigops</taxon>
    </lineage>
</organism>
<sequence>MRSASPICGQAEYPIYLQPAYHQQPRNDCGGISGVCGFCLPTRKNLILFAASLSMKLTGASGIAFTLLAARR</sequence>
<dbReference type="Ensembl" id="ENSSHBT00005024791.1">
    <property type="protein sequence ID" value="ENSSHBP00005020817.1"/>
    <property type="gene ID" value="ENSSHBG00005017672.1"/>
</dbReference>
<dbReference type="AlphaFoldDB" id="A0A672V0P3"/>
<feature type="transmembrane region" description="Helical" evidence="1">
    <location>
        <begin position="47"/>
        <end position="70"/>
    </location>
</feature>
<accession>A0A672V0P3</accession>
<keyword evidence="1" id="KW-1133">Transmembrane helix</keyword>
<reference evidence="2" key="2">
    <citation type="submission" date="2025-08" db="UniProtKB">
        <authorList>
            <consortium name="Ensembl"/>
        </authorList>
    </citation>
    <scope>IDENTIFICATION</scope>
</reference>
<keyword evidence="1" id="KW-0472">Membrane</keyword>
<evidence type="ECO:0000256" key="1">
    <source>
        <dbReference type="SAM" id="Phobius"/>
    </source>
</evidence>
<name>A0A672V0P3_STRHB</name>